<dbReference type="CDD" id="cd16961">
    <property type="entry name" value="RMtype1_S_TRD-CR_like"/>
    <property type="match status" value="1"/>
</dbReference>
<feature type="domain" description="Type I restriction modification DNA specificity" evidence="4">
    <location>
        <begin position="41"/>
        <end position="190"/>
    </location>
</feature>
<gene>
    <name evidence="5" type="ORF">LK03_02770</name>
</gene>
<dbReference type="InterPro" id="IPR000055">
    <property type="entry name" value="Restrct_endonuc_typeI_TRD"/>
</dbReference>
<dbReference type="Proteomes" id="UP000029493">
    <property type="component" value="Chromosome"/>
</dbReference>
<dbReference type="Gene3D" id="3.90.220.20">
    <property type="entry name" value="DNA methylase specificity domains"/>
    <property type="match status" value="2"/>
</dbReference>
<dbReference type="SUPFAM" id="SSF116734">
    <property type="entry name" value="DNA methylase specificity domain"/>
    <property type="match status" value="2"/>
</dbReference>
<dbReference type="REBASE" id="94381">
    <property type="entry name" value="S.PcrND7I"/>
</dbReference>
<dbReference type="InterPro" id="IPR044946">
    <property type="entry name" value="Restrct_endonuc_typeI_TRD_sf"/>
</dbReference>
<protein>
    <submittedName>
        <fullName evidence="5">Restriction endonuclease subunit S</fullName>
    </submittedName>
</protein>
<dbReference type="AlphaFoldDB" id="A0A089WP34"/>
<proteinExistence type="inferred from homology"/>
<evidence type="ECO:0000256" key="3">
    <source>
        <dbReference type="ARBA" id="ARBA00023125"/>
    </source>
</evidence>
<dbReference type="RefSeq" id="WP_038410960.1">
    <property type="nucleotide sequence ID" value="NZ_CP009455.1"/>
</dbReference>
<dbReference type="Pfam" id="PF01420">
    <property type="entry name" value="Methylase_S"/>
    <property type="match status" value="1"/>
</dbReference>
<keyword evidence="2" id="KW-0680">Restriction system</keyword>
<reference evidence="5 6" key="1">
    <citation type="submission" date="2014-09" db="EMBL/GenBank/DDBJ databases">
        <authorList>
            <person name="Chan K.-G."/>
        </authorList>
    </citation>
    <scope>NUCLEOTIDE SEQUENCE [LARGE SCALE GENOMIC DNA]</scope>
    <source>
        <strain evidence="5 6">ND07</strain>
    </source>
</reference>
<dbReference type="KEGG" id="psw:LK03_02770"/>
<dbReference type="STRING" id="157783.LK03_02770"/>
<dbReference type="eggNOG" id="COG0732">
    <property type="taxonomic scope" value="Bacteria"/>
</dbReference>
<keyword evidence="6" id="KW-1185">Reference proteome</keyword>
<dbReference type="PANTHER" id="PTHR30408:SF13">
    <property type="entry name" value="TYPE I RESTRICTION ENZYME HINDI SPECIFICITY SUBUNIT"/>
    <property type="match status" value="1"/>
</dbReference>
<evidence type="ECO:0000313" key="5">
    <source>
        <dbReference type="EMBL" id="AIR88227.1"/>
    </source>
</evidence>
<organism evidence="5 6">
    <name type="scientific">Pseudomonas cremoricolorata</name>
    <dbReference type="NCBI Taxonomy" id="157783"/>
    <lineage>
        <taxon>Bacteria</taxon>
        <taxon>Pseudomonadati</taxon>
        <taxon>Pseudomonadota</taxon>
        <taxon>Gammaproteobacteria</taxon>
        <taxon>Pseudomonadales</taxon>
        <taxon>Pseudomonadaceae</taxon>
        <taxon>Pseudomonas</taxon>
    </lineage>
</organism>
<keyword evidence="5" id="KW-0378">Hydrolase</keyword>
<accession>A0A089WP34</accession>
<name>A0A089WP34_9PSED</name>
<evidence type="ECO:0000256" key="1">
    <source>
        <dbReference type="ARBA" id="ARBA00010923"/>
    </source>
</evidence>
<dbReference type="InterPro" id="IPR052021">
    <property type="entry name" value="Type-I_RS_S_subunit"/>
</dbReference>
<dbReference type="PANTHER" id="PTHR30408">
    <property type="entry name" value="TYPE-1 RESTRICTION ENZYME ECOKI SPECIFICITY PROTEIN"/>
    <property type="match status" value="1"/>
</dbReference>
<sequence length="447" mass="48728">MSFEWLNTTLGEICGAQGGAIQTGPFGSQLHTSDYKEFGIPVVMPTNIGESGIDEDCIARIDGFDVERLSQHKLKIGDIVFSRRGDVTKNALVRLHEVGWLCGTGCLKVRLGDEAIADAKFISYCLRLPETKEWLIRHAVGATMPNLNTGILSAVPITLPPLQSQLGIAATLGALDDRITLLRETNTTLEAIAQALFKSWFVDFDPVRSKAENLEPVGMDATTAALFPDSFEESESGLVPMGWRLMPLESAYEINPPRKLKKGEVAPYLDMASVGTQGHVVSGFINREVGGGTKFINGDTLLARITPCLENGKSAFVDFLSNDQTGWGSTEFVVLRPKAPLPPYHGYLLARHPMFREYAIQSMSGTSGRQRVQNDVLGRYSVVVPSDKVAEAFGLAVGSIQQKISANQEHAKTLTQIRDTLLPRLISGQLRLPDTEVANENMLSEAV</sequence>
<evidence type="ECO:0000256" key="2">
    <source>
        <dbReference type="ARBA" id="ARBA00022747"/>
    </source>
</evidence>
<comment type="similarity">
    <text evidence="1">Belongs to the type-I restriction system S methylase family.</text>
</comment>
<dbReference type="CDD" id="cd17260">
    <property type="entry name" value="RMtype1_S_EcoEI-TRD1-CR1_like"/>
    <property type="match status" value="1"/>
</dbReference>
<dbReference type="GO" id="GO:0003677">
    <property type="term" value="F:DNA binding"/>
    <property type="evidence" value="ECO:0007669"/>
    <property type="project" value="UniProtKB-KW"/>
</dbReference>
<keyword evidence="5" id="KW-0255">Endonuclease</keyword>
<keyword evidence="3" id="KW-0238">DNA-binding</keyword>
<dbReference type="OrthoDB" id="9798929at2"/>
<keyword evidence="5" id="KW-0540">Nuclease</keyword>
<dbReference type="GO" id="GO:0004519">
    <property type="term" value="F:endonuclease activity"/>
    <property type="evidence" value="ECO:0007669"/>
    <property type="project" value="UniProtKB-KW"/>
</dbReference>
<dbReference type="EMBL" id="CP009455">
    <property type="protein sequence ID" value="AIR88227.1"/>
    <property type="molecule type" value="Genomic_DNA"/>
</dbReference>
<evidence type="ECO:0000313" key="6">
    <source>
        <dbReference type="Proteomes" id="UP000029493"/>
    </source>
</evidence>
<evidence type="ECO:0000259" key="4">
    <source>
        <dbReference type="Pfam" id="PF01420"/>
    </source>
</evidence>
<dbReference type="GO" id="GO:0009307">
    <property type="term" value="P:DNA restriction-modification system"/>
    <property type="evidence" value="ECO:0007669"/>
    <property type="project" value="UniProtKB-KW"/>
</dbReference>